<keyword evidence="2 5" id="KW-0238">DNA-binding</keyword>
<evidence type="ECO:0000313" key="6">
    <source>
        <dbReference type="Proteomes" id="UP001499967"/>
    </source>
</evidence>
<dbReference type="PANTHER" id="PTHR30146:SF147">
    <property type="entry name" value="HTH-TYPE TRANSCRIPTIONAL REGULATOR DEGA"/>
    <property type="match status" value="1"/>
</dbReference>
<evidence type="ECO:0000259" key="4">
    <source>
        <dbReference type="PROSITE" id="PS50932"/>
    </source>
</evidence>
<dbReference type="Gene3D" id="3.40.50.2300">
    <property type="match status" value="2"/>
</dbReference>
<dbReference type="CDD" id="cd06267">
    <property type="entry name" value="PBP1_LacI_sugar_binding-like"/>
    <property type="match status" value="1"/>
</dbReference>
<dbReference type="RefSeq" id="WP_343943730.1">
    <property type="nucleotide sequence ID" value="NZ_BAAAHP010000140.1"/>
</dbReference>
<gene>
    <name evidence="5" type="ORF">GCM10009559_47410</name>
</gene>
<comment type="caution">
    <text evidence="5">The sequence shown here is derived from an EMBL/GenBank/DDBJ whole genome shotgun (WGS) entry which is preliminary data.</text>
</comment>
<feature type="domain" description="HTH lacI-type" evidence="4">
    <location>
        <begin position="3"/>
        <end position="58"/>
    </location>
</feature>
<dbReference type="PANTHER" id="PTHR30146">
    <property type="entry name" value="LACI-RELATED TRANSCRIPTIONAL REPRESSOR"/>
    <property type="match status" value="1"/>
</dbReference>
<dbReference type="PROSITE" id="PS50932">
    <property type="entry name" value="HTH_LACI_2"/>
    <property type="match status" value="1"/>
</dbReference>
<keyword evidence="3" id="KW-0804">Transcription</keyword>
<keyword evidence="6" id="KW-1185">Reference proteome</keyword>
<organism evidence="5 6">
    <name type="scientific">Pseudonocardia zijingensis</name>
    <dbReference type="NCBI Taxonomy" id="153376"/>
    <lineage>
        <taxon>Bacteria</taxon>
        <taxon>Bacillati</taxon>
        <taxon>Actinomycetota</taxon>
        <taxon>Actinomycetes</taxon>
        <taxon>Pseudonocardiales</taxon>
        <taxon>Pseudonocardiaceae</taxon>
        <taxon>Pseudonocardia</taxon>
    </lineage>
</organism>
<dbReference type="SUPFAM" id="SSF53822">
    <property type="entry name" value="Periplasmic binding protein-like I"/>
    <property type="match status" value="1"/>
</dbReference>
<protein>
    <submittedName>
        <fullName evidence="5">LacI family DNA-binding transcriptional regulator</fullName>
    </submittedName>
</protein>
<sequence length="356" mass="37506">MSVTIHQVAAEAGVSPSTVSNVLNGRSERMLPQTRERVEEAIARLGYRPNGPARQLRTGRSQALGLVVPSVANPFWGTFARHLEAAALQAGYRVLLCNSERDPARERDYLEELWADGIRGVVLCSSLPSLEHVLPLVERGLTLIAFDRTAQAGDPPSLVNISVDNAVGTELATRHLLQLGHRRLALVSGSLHSVNRRARLRGFEAALEEFGLTAADAVVWSGTADHDPAAHGYGDLDFPDLGRSAARELLATGRPPTAIVAINDMCALGIIAGARDAGLQVGTDLSVVGFDDIVLADLATPPLTTVRQPVPAMADAAFAHLRAGIERAGNGGAPGGSLLLRPELVVRSSTGPAPAP</sequence>
<evidence type="ECO:0000313" key="5">
    <source>
        <dbReference type="EMBL" id="GAA0947986.1"/>
    </source>
</evidence>
<dbReference type="InterPro" id="IPR010982">
    <property type="entry name" value="Lambda_DNA-bd_dom_sf"/>
</dbReference>
<dbReference type="SMART" id="SM00354">
    <property type="entry name" value="HTH_LACI"/>
    <property type="match status" value="1"/>
</dbReference>
<dbReference type="Pfam" id="PF00356">
    <property type="entry name" value="LacI"/>
    <property type="match status" value="1"/>
</dbReference>
<evidence type="ECO:0000256" key="3">
    <source>
        <dbReference type="ARBA" id="ARBA00023163"/>
    </source>
</evidence>
<evidence type="ECO:0000256" key="2">
    <source>
        <dbReference type="ARBA" id="ARBA00023125"/>
    </source>
</evidence>
<dbReference type="InterPro" id="IPR028082">
    <property type="entry name" value="Peripla_BP_I"/>
</dbReference>
<name>A0ABP4B9Q0_9PSEU</name>
<dbReference type="Proteomes" id="UP001499967">
    <property type="component" value="Unassembled WGS sequence"/>
</dbReference>
<dbReference type="InterPro" id="IPR046335">
    <property type="entry name" value="LacI/GalR-like_sensor"/>
</dbReference>
<dbReference type="Pfam" id="PF13377">
    <property type="entry name" value="Peripla_BP_3"/>
    <property type="match status" value="1"/>
</dbReference>
<reference evidence="6" key="1">
    <citation type="journal article" date="2019" name="Int. J. Syst. Evol. Microbiol.">
        <title>The Global Catalogue of Microorganisms (GCM) 10K type strain sequencing project: providing services to taxonomists for standard genome sequencing and annotation.</title>
        <authorList>
            <consortium name="The Broad Institute Genomics Platform"/>
            <consortium name="The Broad Institute Genome Sequencing Center for Infectious Disease"/>
            <person name="Wu L."/>
            <person name="Ma J."/>
        </authorList>
    </citation>
    <scope>NUCLEOTIDE SEQUENCE [LARGE SCALE GENOMIC DNA]</scope>
    <source>
        <strain evidence="6">JCM 11117</strain>
    </source>
</reference>
<evidence type="ECO:0000256" key="1">
    <source>
        <dbReference type="ARBA" id="ARBA00023015"/>
    </source>
</evidence>
<dbReference type="InterPro" id="IPR000843">
    <property type="entry name" value="HTH_LacI"/>
</dbReference>
<dbReference type="EMBL" id="BAAAHP010000140">
    <property type="protein sequence ID" value="GAA0947986.1"/>
    <property type="molecule type" value="Genomic_DNA"/>
</dbReference>
<dbReference type="CDD" id="cd01392">
    <property type="entry name" value="HTH_LacI"/>
    <property type="match status" value="1"/>
</dbReference>
<dbReference type="GO" id="GO:0003677">
    <property type="term" value="F:DNA binding"/>
    <property type="evidence" value="ECO:0007669"/>
    <property type="project" value="UniProtKB-KW"/>
</dbReference>
<dbReference type="SUPFAM" id="SSF47413">
    <property type="entry name" value="lambda repressor-like DNA-binding domains"/>
    <property type="match status" value="1"/>
</dbReference>
<accession>A0ABP4B9Q0</accession>
<keyword evidence="1" id="KW-0805">Transcription regulation</keyword>
<proteinExistence type="predicted"/>
<dbReference type="Gene3D" id="1.10.260.40">
    <property type="entry name" value="lambda repressor-like DNA-binding domains"/>
    <property type="match status" value="1"/>
</dbReference>